<keyword evidence="7" id="KW-1185">Reference proteome</keyword>
<dbReference type="SMART" id="SM00320">
    <property type="entry name" value="WD40"/>
    <property type="match status" value="5"/>
</dbReference>
<feature type="compositionally biased region" description="Basic and acidic residues" evidence="6">
    <location>
        <begin position="367"/>
        <end position="384"/>
    </location>
</feature>
<dbReference type="InterPro" id="IPR019775">
    <property type="entry name" value="WD40_repeat_CS"/>
</dbReference>
<dbReference type="InterPro" id="IPR015943">
    <property type="entry name" value="WD40/YVTN_repeat-like_dom_sf"/>
</dbReference>
<feature type="repeat" description="WD" evidence="5">
    <location>
        <begin position="181"/>
        <end position="216"/>
    </location>
</feature>
<dbReference type="Proteomes" id="UP000694867">
    <property type="component" value="Unplaced"/>
</dbReference>
<organism evidence="7 8">
    <name type="scientific">Galendromus occidentalis</name>
    <name type="common">western predatory mite</name>
    <dbReference type="NCBI Taxonomy" id="34638"/>
    <lineage>
        <taxon>Eukaryota</taxon>
        <taxon>Metazoa</taxon>
        <taxon>Ecdysozoa</taxon>
        <taxon>Arthropoda</taxon>
        <taxon>Chelicerata</taxon>
        <taxon>Arachnida</taxon>
        <taxon>Acari</taxon>
        <taxon>Parasitiformes</taxon>
        <taxon>Mesostigmata</taxon>
        <taxon>Gamasina</taxon>
        <taxon>Phytoseioidea</taxon>
        <taxon>Phytoseiidae</taxon>
        <taxon>Typhlodrominae</taxon>
        <taxon>Galendromus</taxon>
    </lineage>
</organism>
<dbReference type="Pfam" id="PF00400">
    <property type="entry name" value="WD40"/>
    <property type="match status" value="4"/>
</dbReference>
<feature type="repeat" description="WD" evidence="5">
    <location>
        <begin position="95"/>
        <end position="128"/>
    </location>
</feature>
<dbReference type="InterPro" id="IPR036322">
    <property type="entry name" value="WD40_repeat_dom_sf"/>
</dbReference>
<dbReference type="InterPro" id="IPR001680">
    <property type="entry name" value="WD40_rpt"/>
</dbReference>
<dbReference type="PRINTS" id="PR00320">
    <property type="entry name" value="GPROTEINBRPT"/>
</dbReference>
<evidence type="ECO:0000256" key="1">
    <source>
        <dbReference type="ARBA" id="ARBA00022574"/>
    </source>
</evidence>
<dbReference type="InterPro" id="IPR020472">
    <property type="entry name" value="WD40_PAC1"/>
</dbReference>
<gene>
    <name evidence="8" type="primary">LOC100898598</name>
</gene>
<dbReference type="KEGG" id="goe:100898598"/>
<dbReference type="GO" id="GO:0000109">
    <property type="term" value="C:nucleotide-excision repair complex"/>
    <property type="evidence" value="ECO:0007669"/>
    <property type="project" value="TreeGrafter"/>
</dbReference>
<dbReference type="PROSITE" id="PS50294">
    <property type="entry name" value="WD_REPEATS_REGION"/>
    <property type="match status" value="2"/>
</dbReference>
<feature type="repeat" description="WD" evidence="5">
    <location>
        <begin position="238"/>
        <end position="271"/>
    </location>
</feature>
<dbReference type="Gene3D" id="2.130.10.10">
    <property type="entry name" value="YVTN repeat-like/Quinoprotein amine dehydrogenase"/>
    <property type="match status" value="1"/>
</dbReference>
<dbReference type="RefSeq" id="XP_003741797.1">
    <property type="nucleotide sequence ID" value="XM_003741749.3"/>
</dbReference>
<evidence type="ECO:0000256" key="6">
    <source>
        <dbReference type="SAM" id="MobiDB-lite"/>
    </source>
</evidence>
<dbReference type="AlphaFoldDB" id="A0AAJ6QRW3"/>
<evidence type="ECO:0000256" key="4">
    <source>
        <dbReference type="ARBA" id="ARBA00023204"/>
    </source>
</evidence>
<keyword evidence="1 5" id="KW-0853">WD repeat</keyword>
<dbReference type="GO" id="GO:0000209">
    <property type="term" value="P:protein polyubiquitination"/>
    <property type="evidence" value="ECO:0007669"/>
    <property type="project" value="TreeGrafter"/>
</dbReference>
<keyword evidence="2" id="KW-0677">Repeat</keyword>
<reference evidence="8" key="1">
    <citation type="submission" date="2025-08" db="UniProtKB">
        <authorList>
            <consortium name="RefSeq"/>
        </authorList>
    </citation>
    <scope>IDENTIFICATION</scope>
</reference>
<proteinExistence type="predicted"/>
<dbReference type="PANTHER" id="PTHR46202:SF1">
    <property type="entry name" value="DNA EXCISION REPAIR PROTEIN ERCC-8"/>
    <property type="match status" value="1"/>
</dbReference>
<name>A0AAJ6QRW3_9ACAR</name>
<dbReference type="InterPro" id="IPR042238">
    <property type="entry name" value="Rad28/ERCC8/Ckn1/ATCSA-1"/>
</dbReference>
<evidence type="ECO:0000313" key="7">
    <source>
        <dbReference type="Proteomes" id="UP000694867"/>
    </source>
</evidence>
<sequence>MTSLPLMLDQLRSGCIKGISFSRARVTERQQSIEISKTSDLEACHKFPINALCLDPVEGRFLLSGGIAGQIFVHDTFEQSEGTLPVVAKIPHGTRYAHKYSVETVQWFPADTGTFTSSSMDKTLKLWDANRLKPVFLARFNGQVYKHHQSRVNCNLVLLATDESHAQILDLNTSSKTHMLSGAHTGKVRQCIWSPVVEHLCVTGGTDGRVCIWDVRYTRGHLAALDTDHTNQKKANHHRAHHDRIVSMEFSSDGLELLTYGLDHTVRIWDVALAKNRRINFGRISCASVKGVQIALADDGTTPVLFVPSGQSIRMCDTTTGVRLKNLRAHLDSVSAVVYCNHTKRLFSAGADRSILLWCSEAELEEDSKAKSEAIADRWSDSDD</sequence>
<evidence type="ECO:0000313" key="8">
    <source>
        <dbReference type="RefSeq" id="XP_003741797.1"/>
    </source>
</evidence>
<dbReference type="PANTHER" id="PTHR46202">
    <property type="entry name" value="DNA EXCISION REPAIR PROTEIN ERCC-8"/>
    <property type="match status" value="1"/>
</dbReference>
<evidence type="ECO:0000256" key="3">
    <source>
        <dbReference type="ARBA" id="ARBA00022763"/>
    </source>
</evidence>
<evidence type="ECO:0000256" key="5">
    <source>
        <dbReference type="PROSITE-ProRule" id="PRU00221"/>
    </source>
</evidence>
<feature type="region of interest" description="Disordered" evidence="6">
    <location>
        <begin position="365"/>
        <end position="384"/>
    </location>
</feature>
<dbReference type="GO" id="GO:0043161">
    <property type="term" value="P:proteasome-mediated ubiquitin-dependent protein catabolic process"/>
    <property type="evidence" value="ECO:0007669"/>
    <property type="project" value="TreeGrafter"/>
</dbReference>
<dbReference type="PROSITE" id="PS50082">
    <property type="entry name" value="WD_REPEATS_2"/>
    <property type="match status" value="4"/>
</dbReference>
<keyword evidence="4" id="KW-0234">DNA repair</keyword>
<dbReference type="GO" id="GO:0031464">
    <property type="term" value="C:Cul4A-RING E3 ubiquitin ligase complex"/>
    <property type="evidence" value="ECO:0007669"/>
    <property type="project" value="TreeGrafter"/>
</dbReference>
<accession>A0AAJ6QRW3</accession>
<protein>
    <submittedName>
        <fullName evidence="8">DNA excision repair protein ERCC-8</fullName>
    </submittedName>
</protein>
<keyword evidence="3" id="KW-0227">DNA damage</keyword>
<feature type="repeat" description="WD" evidence="5">
    <location>
        <begin position="327"/>
        <end position="358"/>
    </location>
</feature>
<dbReference type="SUPFAM" id="SSF50978">
    <property type="entry name" value="WD40 repeat-like"/>
    <property type="match status" value="1"/>
</dbReference>
<dbReference type="GO" id="GO:0006283">
    <property type="term" value="P:transcription-coupled nucleotide-excision repair"/>
    <property type="evidence" value="ECO:0007669"/>
    <property type="project" value="InterPro"/>
</dbReference>
<dbReference type="PROSITE" id="PS00678">
    <property type="entry name" value="WD_REPEATS_1"/>
    <property type="match status" value="1"/>
</dbReference>
<evidence type="ECO:0000256" key="2">
    <source>
        <dbReference type="ARBA" id="ARBA00022737"/>
    </source>
</evidence>
<dbReference type="GeneID" id="100898598"/>